<dbReference type="AlphaFoldDB" id="A0A8T0I076"/>
<protein>
    <recommendedName>
        <fullName evidence="4">Secreted protein</fullName>
    </recommendedName>
</protein>
<evidence type="ECO:0000256" key="1">
    <source>
        <dbReference type="SAM" id="SignalP"/>
    </source>
</evidence>
<keyword evidence="3" id="KW-1185">Reference proteome</keyword>
<feature type="chain" id="PRO_5035822224" description="Secreted protein" evidence="1">
    <location>
        <begin position="23"/>
        <end position="72"/>
    </location>
</feature>
<dbReference type="Proteomes" id="UP000822688">
    <property type="component" value="Chromosome 5"/>
</dbReference>
<proteinExistence type="predicted"/>
<feature type="signal peptide" evidence="1">
    <location>
        <begin position="1"/>
        <end position="22"/>
    </location>
</feature>
<evidence type="ECO:0000313" key="2">
    <source>
        <dbReference type="EMBL" id="KAG0576840.1"/>
    </source>
</evidence>
<dbReference type="EMBL" id="CM026425">
    <property type="protein sequence ID" value="KAG0576840.1"/>
    <property type="molecule type" value="Genomic_DNA"/>
</dbReference>
<organism evidence="2 3">
    <name type="scientific">Ceratodon purpureus</name>
    <name type="common">Fire moss</name>
    <name type="synonym">Dicranum purpureum</name>
    <dbReference type="NCBI Taxonomy" id="3225"/>
    <lineage>
        <taxon>Eukaryota</taxon>
        <taxon>Viridiplantae</taxon>
        <taxon>Streptophyta</taxon>
        <taxon>Embryophyta</taxon>
        <taxon>Bryophyta</taxon>
        <taxon>Bryophytina</taxon>
        <taxon>Bryopsida</taxon>
        <taxon>Dicranidae</taxon>
        <taxon>Pseudoditrichales</taxon>
        <taxon>Ditrichaceae</taxon>
        <taxon>Ceratodon</taxon>
    </lineage>
</organism>
<reference evidence="2" key="1">
    <citation type="submission" date="2020-06" db="EMBL/GenBank/DDBJ databases">
        <title>WGS assembly of Ceratodon purpureus strain R40.</title>
        <authorList>
            <person name="Carey S.B."/>
            <person name="Jenkins J."/>
            <person name="Shu S."/>
            <person name="Lovell J.T."/>
            <person name="Sreedasyam A."/>
            <person name="Maumus F."/>
            <person name="Tiley G.P."/>
            <person name="Fernandez-Pozo N."/>
            <person name="Barry K."/>
            <person name="Chen C."/>
            <person name="Wang M."/>
            <person name="Lipzen A."/>
            <person name="Daum C."/>
            <person name="Saski C.A."/>
            <person name="Payton A.C."/>
            <person name="Mcbreen J.C."/>
            <person name="Conrad R.E."/>
            <person name="Kollar L.M."/>
            <person name="Olsson S."/>
            <person name="Huttunen S."/>
            <person name="Landis J.B."/>
            <person name="Wickett N.J."/>
            <person name="Johnson M.G."/>
            <person name="Rensing S.A."/>
            <person name="Grimwood J."/>
            <person name="Schmutz J."/>
            <person name="Mcdaniel S.F."/>
        </authorList>
    </citation>
    <scope>NUCLEOTIDE SEQUENCE</scope>
    <source>
        <strain evidence="2">R40</strain>
    </source>
</reference>
<evidence type="ECO:0008006" key="4">
    <source>
        <dbReference type="Google" id="ProtNLM"/>
    </source>
</evidence>
<dbReference type="PROSITE" id="PS51257">
    <property type="entry name" value="PROKAR_LIPOPROTEIN"/>
    <property type="match status" value="1"/>
</dbReference>
<sequence length="72" mass="7968">MSIKFFVVCASCAATSLSCGHGERHSMLCPCHLITNVRLFVIALRSMHTPPMSLKHIKAWSSINGSPHFKEN</sequence>
<accession>A0A8T0I076</accession>
<gene>
    <name evidence="2" type="ORF">KC19_5G112000</name>
</gene>
<keyword evidence="1" id="KW-0732">Signal</keyword>
<comment type="caution">
    <text evidence="2">The sequence shown here is derived from an EMBL/GenBank/DDBJ whole genome shotgun (WGS) entry which is preliminary data.</text>
</comment>
<evidence type="ECO:0000313" key="3">
    <source>
        <dbReference type="Proteomes" id="UP000822688"/>
    </source>
</evidence>
<name>A0A8T0I076_CERPU</name>